<evidence type="ECO:0000313" key="1">
    <source>
        <dbReference type="EMBL" id="TDH73573.1"/>
    </source>
</evidence>
<gene>
    <name evidence="1" type="ORF">CCR75_003092</name>
</gene>
<organism evidence="1 2">
    <name type="scientific">Bremia lactucae</name>
    <name type="common">Lettuce downy mildew</name>
    <dbReference type="NCBI Taxonomy" id="4779"/>
    <lineage>
        <taxon>Eukaryota</taxon>
        <taxon>Sar</taxon>
        <taxon>Stramenopiles</taxon>
        <taxon>Oomycota</taxon>
        <taxon>Peronosporomycetes</taxon>
        <taxon>Peronosporales</taxon>
        <taxon>Peronosporaceae</taxon>
        <taxon>Bremia</taxon>
    </lineage>
</organism>
<dbReference type="KEGG" id="blac:94346860"/>
<sequence length="59" mass="6673">MKCNPLRASDPHIKDIPLEQSRAPVDTVKKQRFAVVIKCVNRSFSSLRQSAFIGDNVLF</sequence>
<evidence type="ECO:0000313" key="2">
    <source>
        <dbReference type="Proteomes" id="UP000294530"/>
    </source>
</evidence>
<dbReference type="Proteomes" id="UP000294530">
    <property type="component" value="Unassembled WGS sequence"/>
</dbReference>
<dbReference type="RefSeq" id="XP_067823071.1">
    <property type="nucleotide sequence ID" value="XM_067961189.1"/>
</dbReference>
<reference evidence="1 2" key="1">
    <citation type="journal article" date="2021" name="Genome Biol.">
        <title>AFLAP: assembly-free linkage analysis pipeline using k-mers from genome sequencing data.</title>
        <authorList>
            <person name="Fletcher K."/>
            <person name="Zhang L."/>
            <person name="Gil J."/>
            <person name="Han R."/>
            <person name="Cavanaugh K."/>
            <person name="Michelmore R."/>
        </authorList>
    </citation>
    <scope>NUCLEOTIDE SEQUENCE [LARGE SCALE GENOMIC DNA]</scope>
    <source>
        <strain evidence="1 2">SF5</strain>
    </source>
</reference>
<keyword evidence="2" id="KW-1185">Reference proteome</keyword>
<name>A0A976IKT6_BRELC</name>
<dbReference type="GeneID" id="94346860"/>
<dbReference type="AlphaFoldDB" id="A0A976IKT6"/>
<accession>A0A976IKT6</accession>
<protein>
    <submittedName>
        <fullName evidence="1">Uncharacterized protein</fullName>
    </submittedName>
</protein>
<proteinExistence type="predicted"/>
<dbReference type="EMBL" id="SHOA02000036">
    <property type="protein sequence ID" value="TDH73573.1"/>
    <property type="molecule type" value="Genomic_DNA"/>
</dbReference>
<comment type="caution">
    <text evidence="1">The sequence shown here is derived from an EMBL/GenBank/DDBJ whole genome shotgun (WGS) entry which is preliminary data.</text>
</comment>